<keyword evidence="7" id="KW-1185">Reference proteome</keyword>
<dbReference type="GeneID" id="106818055"/>
<evidence type="ECO:0000256" key="1">
    <source>
        <dbReference type="ARBA" id="ARBA00022443"/>
    </source>
</evidence>
<dbReference type="Gene3D" id="1.10.555.10">
    <property type="entry name" value="Rho GTPase activation protein"/>
    <property type="match status" value="1"/>
</dbReference>
<dbReference type="PROSITE" id="PS50002">
    <property type="entry name" value="SH3"/>
    <property type="match status" value="1"/>
</dbReference>
<name>A0ABM1F1D9_PRICU</name>
<feature type="region of interest" description="Disordered" evidence="4">
    <location>
        <begin position="63"/>
        <end position="90"/>
    </location>
</feature>
<dbReference type="SUPFAM" id="SSF50044">
    <property type="entry name" value="SH3-domain"/>
    <property type="match status" value="1"/>
</dbReference>
<evidence type="ECO:0000256" key="4">
    <source>
        <dbReference type="SAM" id="MobiDB-lite"/>
    </source>
</evidence>
<dbReference type="Proteomes" id="UP000695022">
    <property type="component" value="Unplaced"/>
</dbReference>
<accession>A0ABM1F1D9</accession>
<feature type="domain" description="SH3" evidence="5">
    <location>
        <begin position="93"/>
        <end position="152"/>
    </location>
</feature>
<dbReference type="PANTHER" id="PTHR14166">
    <property type="entry name" value="SLIT-ROBO RHO GTPASE ACTIVATING PROTEIN"/>
    <property type="match status" value="1"/>
</dbReference>
<sequence>MMDPYNLAICFGPTLLPIPEDKDQVQYQNAVNELIKNIIMYQEDVFPADGGPVYEKYILSPEEDIQPDMPDAGQDDFSEDGSEYGYKDSDEESEVFDAVAQYDFEGRSSHELTFRKGANITLHSQVSPDWWKGSLEGKAGLVPDKYIAVMKTR</sequence>
<keyword evidence="2" id="KW-0175">Coiled coil</keyword>
<gene>
    <name evidence="8" type="primary">LOC106818055</name>
</gene>
<dbReference type="PROSITE" id="PS50238">
    <property type="entry name" value="RHOGAP"/>
    <property type="match status" value="1"/>
</dbReference>
<dbReference type="Pfam" id="PF00018">
    <property type="entry name" value="SH3_1"/>
    <property type="match status" value="1"/>
</dbReference>
<dbReference type="RefSeq" id="XP_014678260.1">
    <property type="nucleotide sequence ID" value="XM_014822774.1"/>
</dbReference>
<evidence type="ECO:0000259" key="6">
    <source>
        <dbReference type="PROSITE" id="PS50238"/>
    </source>
</evidence>
<feature type="compositionally biased region" description="Acidic residues" evidence="4">
    <location>
        <begin position="73"/>
        <end position="82"/>
    </location>
</feature>
<dbReference type="InterPro" id="IPR051627">
    <property type="entry name" value="SLIT-ROBO_RhoGAP"/>
</dbReference>
<protein>
    <submittedName>
        <fullName evidence="8">SLIT-ROBO Rho GTPase-activating protein 1-like</fullName>
    </submittedName>
</protein>
<dbReference type="InterPro" id="IPR000198">
    <property type="entry name" value="RhoGAP_dom"/>
</dbReference>
<feature type="domain" description="Rho-GAP" evidence="6">
    <location>
        <begin position="1"/>
        <end position="46"/>
    </location>
</feature>
<evidence type="ECO:0000259" key="5">
    <source>
        <dbReference type="PROSITE" id="PS50002"/>
    </source>
</evidence>
<evidence type="ECO:0000313" key="7">
    <source>
        <dbReference type="Proteomes" id="UP000695022"/>
    </source>
</evidence>
<dbReference type="PRINTS" id="PR00452">
    <property type="entry name" value="SH3DOMAIN"/>
</dbReference>
<evidence type="ECO:0000256" key="2">
    <source>
        <dbReference type="ARBA" id="ARBA00023054"/>
    </source>
</evidence>
<dbReference type="SMART" id="SM00326">
    <property type="entry name" value="SH3"/>
    <property type="match status" value="1"/>
</dbReference>
<proteinExistence type="predicted"/>
<dbReference type="InterPro" id="IPR008936">
    <property type="entry name" value="Rho_GTPase_activation_prot"/>
</dbReference>
<dbReference type="InterPro" id="IPR001452">
    <property type="entry name" value="SH3_domain"/>
</dbReference>
<evidence type="ECO:0000313" key="8">
    <source>
        <dbReference type="RefSeq" id="XP_014678260.1"/>
    </source>
</evidence>
<dbReference type="Gene3D" id="2.30.30.40">
    <property type="entry name" value="SH3 Domains"/>
    <property type="match status" value="1"/>
</dbReference>
<evidence type="ECO:0000256" key="3">
    <source>
        <dbReference type="PROSITE-ProRule" id="PRU00192"/>
    </source>
</evidence>
<keyword evidence="1 3" id="KW-0728">SH3 domain</keyword>
<organism evidence="7 8">
    <name type="scientific">Priapulus caudatus</name>
    <name type="common">Priapulid worm</name>
    <dbReference type="NCBI Taxonomy" id="37621"/>
    <lineage>
        <taxon>Eukaryota</taxon>
        <taxon>Metazoa</taxon>
        <taxon>Ecdysozoa</taxon>
        <taxon>Scalidophora</taxon>
        <taxon>Priapulida</taxon>
        <taxon>Priapulimorpha</taxon>
        <taxon>Priapulimorphida</taxon>
        <taxon>Priapulidae</taxon>
        <taxon>Priapulus</taxon>
    </lineage>
</organism>
<dbReference type="InterPro" id="IPR036028">
    <property type="entry name" value="SH3-like_dom_sf"/>
</dbReference>
<dbReference type="SUPFAM" id="SSF48350">
    <property type="entry name" value="GTPase activation domain, GAP"/>
    <property type="match status" value="1"/>
</dbReference>
<reference evidence="8" key="1">
    <citation type="submission" date="2025-08" db="UniProtKB">
        <authorList>
            <consortium name="RefSeq"/>
        </authorList>
    </citation>
    <scope>IDENTIFICATION</scope>
</reference>